<sequence>MNANQIINMVVRLVMRKLISKGVDAGMNRAFRGGGGQQSAPDTDGLTPQERRQMRQNNKQMRQAKQAAKVAGRMNRF</sequence>
<evidence type="ECO:0000256" key="1">
    <source>
        <dbReference type="SAM" id="MobiDB-lite"/>
    </source>
</evidence>
<proteinExistence type="predicted"/>
<dbReference type="RefSeq" id="WP_217779109.1">
    <property type="nucleotide sequence ID" value="NZ_JAHRWL010000002.1"/>
</dbReference>
<gene>
    <name evidence="2" type="ORF">KUH32_13275</name>
</gene>
<organism evidence="2 3">
    <name type="scientific">Thalassococcus arenae</name>
    <dbReference type="NCBI Taxonomy" id="2851652"/>
    <lineage>
        <taxon>Bacteria</taxon>
        <taxon>Pseudomonadati</taxon>
        <taxon>Pseudomonadota</taxon>
        <taxon>Alphaproteobacteria</taxon>
        <taxon>Rhodobacterales</taxon>
        <taxon>Roseobacteraceae</taxon>
        <taxon>Thalassococcus</taxon>
    </lineage>
</organism>
<accession>A0ABS6N9U9</accession>
<dbReference type="Proteomes" id="UP001166293">
    <property type="component" value="Unassembled WGS sequence"/>
</dbReference>
<comment type="caution">
    <text evidence="2">The sequence shown here is derived from an EMBL/GenBank/DDBJ whole genome shotgun (WGS) entry which is preliminary data.</text>
</comment>
<protein>
    <submittedName>
        <fullName evidence="2">Uncharacterized protein</fullName>
    </submittedName>
</protein>
<evidence type="ECO:0000313" key="2">
    <source>
        <dbReference type="EMBL" id="MBV2360753.1"/>
    </source>
</evidence>
<dbReference type="EMBL" id="JAHRWL010000002">
    <property type="protein sequence ID" value="MBV2360753.1"/>
    <property type="molecule type" value="Genomic_DNA"/>
</dbReference>
<evidence type="ECO:0000313" key="3">
    <source>
        <dbReference type="Proteomes" id="UP001166293"/>
    </source>
</evidence>
<feature type="region of interest" description="Disordered" evidence="1">
    <location>
        <begin position="31"/>
        <end position="77"/>
    </location>
</feature>
<name>A0ABS6N9U9_9RHOB</name>
<reference evidence="2" key="1">
    <citation type="submission" date="2021-06" db="EMBL/GenBank/DDBJ databases">
        <title>Thalassococcus sp. CAU 1522 isolated from sea sand, Republic of Korea.</title>
        <authorList>
            <person name="Kim W."/>
        </authorList>
    </citation>
    <scope>NUCLEOTIDE SEQUENCE</scope>
    <source>
        <strain evidence="2">CAU 1522</strain>
    </source>
</reference>
<keyword evidence="3" id="KW-1185">Reference proteome</keyword>